<dbReference type="InterPro" id="IPR001818">
    <property type="entry name" value="Pept_M10_metallopeptidase"/>
</dbReference>
<protein>
    <submittedName>
        <fullName evidence="7">Matrixin family metalloprotease</fullName>
        <ecNumber evidence="7">3.4.24.-</ecNumber>
    </submittedName>
</protein>
<comment type="caution">
    <text evidence="7">The sequence shown here is derived from an EMBL/GenBank/DDBJ whole genome shotgun (WGS) entry which is preliminary data.</text>
</comment>
<evidence type="ECO:0000256" key="3">
    <source>
        <dbReference type="ARBA" id="ARBA00022801"/>
    </source>
</evidence>
<feature type="domain" description="Peptidase M10 metallopeptidase" evidence="6">
    <location>
        <begin position="228"/>
        <end position="308"/>
    </location>
</feature>
<dbReference type="RefSeq" id="WP_237853337.1">
    <property type="nucleotide sequence ID" value="NZ_JAKLWS010000007.1"/>
</dbReference>
<organism evidence="7 8">
    <name type="scientific">Rhodohalobacter sulfatireducens</name>
    <dbReference type="NCBI Taxonomy" id="2911366"/>
    <lineage>
        <taxon>Bacteria</taxon>
        <taxon>Pseudomonadati</taxon>
        <taxon>Balneolota</taxon>
        <taxon>Balneolia</taxon>
        <taxon>Balneolales</taxon>
        <taxon>Balneolaceae</taxon>
        <taxon>Rhodohalobacter</taxon>
    </lineage>
</organism>
<dbReference type="SUPFAM" id="SSF55486">
    <property type="entry name" value="Metalloproteases ('zincins'), catalytic domain"/>
    <property type="match status" value="1"/>
</dbReference>
<dbReference type="EMBL" id="JAKLWS010000007">
    <property type="protein sequence ID" value="MCG2588495.1"/>
    <property type="molecule type" value="Genomic_DNA"/>
</dbReference>
<feature type="coiled-coil region" evidence="5">
    <location>
        <begin position="176"/>
        <end position="228"/>
    </location>
</feature>
<dbReference type="PRINTS" id="PR00138">
    <property type="entry name" value="MATRIXIN"/>
</dbReference>
<keyword evidence="2" id="KW-0479">Metal-binding</keyword>
<reference evidence="7" key="1">
    <citation type="submission" date="2022-01" db="EMBL/GenBank/DDBJ databases">
        <authorList>
            <person name="Wang Y."/>
        </authorList>
    </citation>
    <scope>NUCLEOTIDE SEQUENCE</scope>
    <source>
        <strain evidence="7">WB101</strain>
    </source>
</reference>
<keyword evidence="8" id="KW-1185">Reference proteome</keyword>
<keyword evidence="4" id="KW-0862">Zinc</keyword>
<evidence type="ECO:0000256" key="5">
    <source>
        <dbReference type="SAM" id="Coils"/>
    </source>
</evidence>
<accession>A0ABS9KCD6</accession>
<keyword evidence="1" id="KW-0645">Protease</keyword>
<feature type="coiled-coil region" evidence="5">
    <location>
        <begin position="96"/>
        <end position="151"/>
    </location>
</feature>
<dbReference type="Pfam" id="PF00413">
    <property type="entry name" value="Peptidase_M10"/>
    <property type="match status" value="1"/>
</dbReference>
<keyword evidence="3 7" id="KW-0378">Hydrolase</keyword>
<proteinExistence type="predicted"/>
<evidence type="ECO:0000313" key="8">
    <source>
        <dbReference type="Proteomes" id="UP001165366"/>
    </source>
</evidence>
<evidence type="ECO:0000256" key="4">
    <source>
        <dbReference type="ARBA" id="ARBA00022833"/>
    </source>
</evidence>
<name>A0ABS9KCD6_9BACT</name>
<dbReference type="GO" id="GO:0008237">
    <property type="term" value="F:metallopeptidase activity"/>
    <property type="evidence" value="ECO:0007669"/>
    <property type="project" value="UniProtKB-KW"/>
</dbReference>
<dbReference type="EC" id="3.4.24.-" evidence="7"/>
<dbReference type="InterPro" id="IPR024079">
    <property type="entry name" value="MetalloPept_cat_dom_sf"/>
</dbReference>
<dbReference type="Proteomes" id="UP001165366">
    <property type="component" value="Unassembled WGS sequence"/>
</dbReference>
<reference evidence="7" key="2">
    <citation type="submission" date="2024-05" db="EMBL/GenBank/DDBJ databases">
        <title>Rhodohalobacter halophilus gen. nov., sp. nov., a moderately halophilic member of the family Balneolaceae.</title>
        <authorList>
            <person name="Xia J."/>
        </authorList>
    </citation>
    <scope>NUCLEOTIDE SEQUENCE</scope>
    <source>
        <strain evidence="7">WB101</strain>
    </source>
</reference>
<evidence type="ECO:0000259" key="6">
    <source>
        <dbReference type="Pfam" id="PF00413"/>
    </source>
</evidence>
<evidence type="ECO:0000256" key="2">
    <source>
        <dbReference type="ARBA" id="ARBA00022723"/>
    </source>
</evidence>
<evidence type="ECO:0000256" key="1">
    <source>
        <dbReference type="ARBA" id="ARBA00022670"/>
    </source>
</evidence>
<gene>
    <name evidence="7" type="ORF">L6773_07970</name>
</gene>
<keyword evidence="7" id="KW-0482">Metalloprotease</keyword>
<dbReference type="Gene3D" id="3.40.390.10">
    <property type="entry name" value="Collagenase (Catalytic Domain)"/>
    <property type="match status" value="1"/>
</dbReference>
<evidence type="ECO:0000313" key="7">
    <source>
        <dbReference type="EMBL" id="MCG2588495.1"/>
    </source>
</evidence>
<sequence length="315" mass="37263">MMQIFQFKAVQWMIAAFVVILLFMMGTGQFDGGPQVKTPCSEPITFHVGDIDERFSITKEELISLMKEVAQVWSDAADTTIIQYDEEGEIALNLVYAEEQQLIDRERQYRDRLENEEFSITVLENEYTRMNEEYELEVQKYDEDSRELQESIDRLNEWVRQKNEQAGFNKEDLKRFERRKAEIDQVKLDLKRTERTLKRKAAELSDKITFLNSKVEAKNRLVDEYNRQFTGTRKFTQGAYEWTNNSRTINIYHFLDKNELRLVIAHELGHALGITHVSNPESVMHELMEQQNRRDLELTEEDIRALQSVCMNQLN</sequence>
<keyword evidence="5" id="KW-0175">Coiled coil</keyword>
<dbReference type="InterPro" id="IPR021190">
    <property type="entry name" value="Pept_M10A"/>
</dbReference>